<name>A0AAV2YUG4_9STRA</name>
<feature type="compositionally biased region" description="Basic and acidic residues" evidence="8">
    <location>
        <begin position="91"/>
        <end position="101"/>
    </location>
</feature>
<dbReference type="InterPro" id="IPR015424">
    <property type="entry name" value="PyrdxlP-dep_Trfase"/>
</dbReference>
<dbReference type="InterPro" id="IPR020581">
    <property type="entry name" value="GDC_P"/>
</dbReference>
<dbReference type="CDD" id="cd00613">
    <property type="entry name" value="GDC-P"/>
    <property type="match status" value="2"/>
</dbReference>
<dbReference type="GO" id="GO:0030170">
    <property type="term" value="F:pyridoxal phosphate binding"/>
    <property type="evidence" value="ECO:0007669"/>
    <property type="project" value="TreeGrafter"/>
</dbReference>
<feature type="domain" description="Glycine cleavage system P-protein N-terminal" evidence="10">
    <location>
        <begin position="400"/>
        <end position="832"/>
    </location>
</feature>
<dbReference type="FunFam" id="3.40.640.10:FF:000007">
    <property type="entry name" value="glycine dehydrogenase (Decarboxylating), mitochondrial"/>
    <property type="match status" value="1"/>
</dbReference>
<dbReference type="SUPFAM" id="SSF53383">
    <property type="entry name" value="PLP-dependent transferases"/>
    <property type="match status" value="2"/>
</dbReference>
<dbReference type="InterPro" id="IPR003437">
    <property type="entry name" value="GcvP"/>
</dbReference>
<feature type="region of interest" description="Disordered" evidence="8">
    <location>
        <begin position="1"/>
        <end position="27"/>
    </location>
</feature>
<keyword evidence="9" id="KW-0472">Membrane</keyword>
<dbReference type="GO" id="GO:0005960">
    <property type="term" value="C:glycine cleavage complex"/>
    <property type="evidence" value="ECO:0007669"/>
    <property type="project" value="TreeGrafter"/>
</dbReference>
<evidence type="ECO:0000256" key="9">
    <source>
        <dbReference type="SAM" id="Phobius"/>
    </source>
</evidence>
<evidence type="ECO:0000259" key="11">
    <source>
        <dbReference type="Pfam" id="PF21478"/>
    </source>
</evidence>
<dbReference type="HAMAP" id="MF_00711">
    <property type="entry name" value="GcvP"/>
    <property type="match status" value="1"/>
</dbReference>
<accession>A0AAV2YUG4</accession>
<feature type="compositionally biased region" description="Low complexity" evidence="8">
    <location>
        <begin position="180"/>
        <end position="191"/>
    </location>
</feature>
<keyword evidence="5" id="KW-0560">Oxidoreductase</keyword>
<dbReference type="InterPro" id="IPR015421">
    <property type="entry name" value="PyrdxlP-dep_Trfase_major"/>
</dbReference>
<evidence type="ECO:0000256" key="4">
    <source>
        <dbReference type="ARBA" id="ARBA00022898"/>
    </source>
</evidence>
<feature type="region of interest" description="Disordered" evidence="8">
    <location>
        <begin position="69"/>
        <end position="101"/>
    </location>
</feature>
<gene>
    <name evidence="12" type="ORF">N0F65_009035</name>
</gene>
<dbReference type="NCBIfam" id="TIGR00461">
    <property type="entry name" value="gcvP"/>
    <property type="match status" value="1"/>
</dbReference>
<keyword evidence="4 7" id="KW-0663">Pyridoxal phosphate</keyword>
<dbReference type="InterPro" id="IPR015422">
    <property type="entry name" value="PyrdxlP-dep_Trfase_small"/>
</dbReference>
<dbReference type="InterPro" id="IPR049315">
    <property type="entry name" value="GDC-P_N"/>
</dbReference>
<protein>
    <recommendedName>
        <fullName evidence="3">glycine dehydrogenase (aminomethyl-transferring)</fullName>
        <ecNumber evidence="3">1.4.4.2</ecNumber>
    </recommendedName>
</protein>
<keyword evidence="9" id="KW-0812">Transmembrane</keyword>
<dbReference type="Gene3D" id="3.40.640.10">
    <property type="entry name" value="Type I PLP-dependent aspartate aminotransferase-like (Major domain)"/>
    <property type="match status" value="2"/>
</dbReference>
<feature type="region of interest" description="Disordered" evidence="8">
    <location>
        <begin position="135"/>
        <end position="191"/>
    </location>
</feature>
<dbReference type="GO" id="GO:0004375">
    <property type="term" value="F:glycine dehydrogenase (decarboxylating) activity"/>
    <property type="evidence" value="ECO:0007669"/>
    <property type="project" value="UniProtKB-EC"/>
</dbReference>
<evidence type="ECO:0000256" key="8">
    <source>
        <dbReference type="SAM" id="MobiDB-lite"/>
    </source>
</evidence>
<dbReference type="GO" id="GO:0016594">
    <property type="term" value="F:glycine binding"/>
    <property type="evidence" value="ECO:0007669"/>
    <property type="project" value="TreeGrafter"/>
</dbReference>
<dbReference type="InterPro" id="IPR049316">
    <property type="entry name" value="GDC-P_C"/>
</dbReference>
<comment type="similarity">
    <text evidence="2">Belongs to the GcvP family.</text>
</comment>
<evidence type="ECO:0000256" key="5">
    <source>
        <dbReference type="ARBA" id="ARBA00023002"/>
    </source>
</evidence>
<dbReference type="FunFam" id="3.90.1150.10:FF:000007">
    <property type="entry name" value="Glycine dehydrogenase (decarboxylating), mitochondrial"/>
    <property type="match status" value="1"/>
</dbReference>
<keyword evidence="13" id="KW-1185">Reference proteome</keyword>
<evidence type="ECO:0000313" key="12">
    <source>
        <dbReference type="EMBL" id="DAZ97755.1"/>
    </source>
</evidence>
<evidence type="ECO:0000313" key="13">
    <source>
        <dbReference type="Proteomes" id="UP001146120"/>
    </source>
</evidence>
<dbReference type="Proteomes" id="UP001146120">
    <property type="component" value="Unassembled WGS sequence"/>
</dbReference>
<comment type="cofactor">
    <cofactor evidence="1 7">
        <name>pyridoxal 5'-phosphate</name>
        <dbReference type="ChEBI" id="CHEBI:597326"/>
    </cofactor>
</comment>
<keyword evidence="9" id="KW-1133">Transmembrane helix</keyword>
<reference evidence="12" key="2">
    <citation type="journal article" date="2023" name="Microbiol Resour">
        <title>Decontamination and Annotation of the Draft Genome Sequence of the Oomycete Lagenidium giganteum ARSEF 373.</title>
        <authorList>
            <person name="Morgan W.R."/>
            <person name="Tartar A."/>
        </authorList>
    </citation>
    <scope>NUCLEOTIDE SEQUENCE</scope>
    <source>
        <strain evidence="12">ARSEF 373</strain>
    </source>
</reference>
<evidence type="ECO:0000256" key="3">
    <source>
        <dbReference type="ARBA" id="ARBA00012134"/>
    </source>
</evidence>
<dbReference type="FunFam" id="3.40.640.10:FF:000005">
    <property type="entry name" value="Glycine dehydrogenase (decarboxylating), mitochondrial"/>
    <property type="match status" value="1"/>
</dbReference>
<dbReference type="PANTHER" id="PTHR11773:SF1">
    <property type="entry name" value="GLYCINE DEHYDROGENASE (DECARBOXYLATING), MITOCHONDRIAL"/>
    <property type="match status" value="1"/>
</dbReference>
<evidence type="ECO:0000256" key="6">
    <source>
        <dbReference type="ARBA" id="ARBA00049026"/>
    </source>
</evidence>
<organism evidence="12 13">
    <name type="scientific">Lagenidium giganteum</name>
    <dbReference type="NCBI Taxonomy" id="4803"/>
    <lineage>
        <taxon>Eukaryota</taxon>
        <taxon>Sar</taxon>
        <taxon>Stramenopiles</taxon>
        <taxon>Oomycota</taxon>
        <taxon>Peronosporomycetes</taxon>
        <taxon>Pythiales</taxon>
        <taxon>Pythiaceae</taxon>
    </lineage>
</organism>
<feature type="modified residue" description="N6-(pyridoxal phosphate)lysine" evidence="7">
    <location>
        <position position="1103"/>
    </location>
</feature>
<evidence type="ECO:0000256" key="7">
    <source>
        <dbReference type="PIRSR" id="PIRSR603437-50"/>
    </source>
</evidence>
<reference evidence="12" key="1">
    <citation type="submission" date="2022-11" db="EMBL/GenBank/DDBJ databases">
        <authorList>
            <person name="Morgan W.R."/>
            <person name="Tartar A."/>
        </authorList>
    </citation>
    <scope>NUCLEOTIDE SEQUENCE</scope>
    <source>
        <strain evidence="12">ARSEF 373</strain>
    </source>
</reference>
<dbReference type="Pfam" id="PF21478">
    <property type="entry name" value="GcvP2_C"/>
    <property type="match status" value="1"/>
</dbReference>
<evidence type="ECO:0000259" key="10">
    <source>
        <dbReference type="Pfam" id="PF02347"/>
    </source>
</evidence>
<dbReference type="NCBIfam" id="NF003346">
    <property type="entry name" value="PRK04366.1"/>
    <property type="match status" value="1"/>
</dbReference>
<feature type="compositionally biased region" description="Low complexity" evidence="8">
    <location>
        <begin position="1"/>
        <end position="18"/>
    </location>
</feature>
<dbReference type="PANTHER" id="PTHR11773">
    <property type="entry name" value="GLYCINE DEHYDROGENASE, DECARBOXYLATING"/>
    <property type="match status" value="1"/>
</dbReference>
<dbReference type="Gene3D" id="3.90.1150.10">
    <property type="entry name" value="Aspartate Aminotransferase, domain 1"/>
    <property type="match status" value="2"/>
</dbReference>
<comment type="caution">
    <text evidence="12">The sequence shown here is derived from an EMBL/GenBank/DDBJ whole genome shotgun (WGS) entry which is preliminary data.</text>
</comment>
<feature type="domain" description="Glycine dehydrogenase C-terminal" evidence="11">
    <location>
        <begin position="1181"/>
        <end position="1301"/>
    </location>
</feature>
<evidence type="ECO:0000256" key="2">
    <source>
        <dbReference type="ARBA" id="ARBA00010756"/>
    </source>
</evidence>
<sequence>MEMEATTENATTARAPTAAEKRAARRARVLKDGENRMKLLSGQISSLKEATKSEEAKLMDEGVEELLQATDTAATEQPATDVAETATSEEQEAKASAEIKFPPRVDPVQRRRDAAARRKKKEAVVNELLGVPAEPTVEDTETTDAVETTKAPPRSEEHKSVSMATSEAAVHVPPPPASAPAPTTRAMATPPLSGSSEKAFARHTLALRLHVFVEYAIMAVIVLCAASVALTMDLRTIKTDFSRPGSDDVVEQMEQWLAQQQAKDASSQDTTVVPSSGFFSSLIDLPQTITWFVEHPPVLLLVLLIRVAVTAAGDLAHRVMGLPDVQPPQEDDLGFLVNLVLSSRPKLKGYLVQSRKLLDDVLFFLFFLVLTVAPLLRQTQRRAIATAAADRFAAADTFLHRHVGPSDQDRAKMLQVVGFPTVDALIDATVPAEIRLEKPLALPAPLSESEALAKLKAIAEKNQTLKSFIGMGYYDCLTPPAIQRNILENPGWYTSYTPYQAEVSQGRLEMLLNFQQMVQELTGMEFSNASLLDEATAAAEAMSLSHGSANGKRNSFFVSRDCHPQTIGVMKTRAENVGIDLVVASAIKDLDFSSPDVKKYSGVLIQYPNTFGEINDYREFVQKAHANGLLVSVAADLLSLTQLASPGEIGADIAIGSAQRFGVPMMYGGPHAAYMATTKKHHRKLPGRIIGVSIDSRGERALRMAMQTREQHIRRDKATSNICTAQALLANMAAAYAIYHGPDGIGRIADRANFYAATLAAGVQEHTNCRVRNKFFFDTLDIDVSSSGFSAQEVLKRASAQGVNLRLIDDIRVGVSMGESVNVEDIKKILVALGGDVQSAEQVKSLEKRATELQRESIPAGLRRQSKYLTHGIFRKYRSETELMRYLKHLEDKDLALNRSMISLGSCTMKLNAVSELQPVSWNEFMNVHPFVPDEQAAGYLEMIETLNSTLAEITGFSAVSTQPNSGAQGEYAGLLAIRNYQRANDQGHRNVCLIPVSAHGTNPASAVMAGMKVVVVKSDDNGNVDRQDLEEKVKKHSNELSAFMITYPSTFGVFEEGIKDMCDLIHEHGGQVYMDGANMNAQVGLCNPGDIGADVCHLNLHKTFCIPHGGGGPGVGSIGVAAHLAPHLPGHVVAPCGGEGAQTEKKTTSAVSAAPFGSAGILPISWMYIHMLGEAGLKQATSNAILNANYMAKRLEEHFDVVFRGKNGTCAHEFIIDIRPFKEFGVVEEDVAKRLQDFGFHSPTMSWPVAGTLMIEPTESESLAEMDRFCEAMIKIRQEIEDVKTGKIAIADSPLKHAPHTIDVVTAETWDRKYSRQQAGFPASWQLGGKNKSYWPSVGRVDNVHGDRNLVCSCPPLEDYQ</sequence>
<dbReference type="GO" id="GO:0019464">
    <property type="term" value="P:glycine decarboxylation via glycine cleavage system"/>
    <property type="evidence" value="ECO:0007669"/>
    <property type="project" value="TreeGrafter"/>
</dbReference>
<dbReference type="GO" id="GO:0005739">
    <property type="term" value="C:mitochondrion"/>
    <property type="evidence" value="ECO:0007669"/>
    <property type="project" value="TreeGrafter"/>
</dbReference>
<comment type="catalytic activity">
    <reaction evidence="6">
        <text>N(6)-[(R)-lipoyl]-L-lysyl-[glycine-cleavage complex H protein] + glycine + H(+) = N(6)-[(R)-S(8)-aminomethyldihydrolipoyl]-L-lysyl-[glycine-cleavage complex H protein] + CO2</text>
        <dbReference type="Rhea" id="RHEA:24304"/>
        <dbReference type="Rhea" id="RHEA-COMP:10494"/>
        <dbReference type="Rhea" id="RHEA-COMP:10495"/>
        <dbReference type="ChEBI" id="CHEBI:15378"/>
        <dbReference type="ChEBI" id="CHEBI:16526"/>
        <dbReference type="ChEBI" id="CHEBI:57305"/>
        <dbReference type="ChEBI" id="CHEBI:83099"/>
        <dbReference type="ChEBI" id="CHEBI:83143"/>
        <dbReference type="EC" id="1.4.4.2"/>
    </reaction>
</comment>
<dbReference type="EMBL" id="DAKRPA010000126">
    <property type="protein sequence ID" value="DAZ97755.1"/>
    <property type="molecule type" value="Genomic_DNA"/>
</dbReference>
<dbReference type="Pfam" id="PF02347">
    <property type="entry name" value="GDC-P"/>
    <property type="match status" value="1"/>
</dbReference>
<feature type="transmembrane region" description="Helical" evidence="9">
    <location>
        <begin position="212"/>
        <end position="234"/>
    </location>
</feature>
<evidence type="ECO:0000256" key="1">
    <source>
        <dbReference type="ARBA" id="ARBA00001933"/>
    </source>
</evidence>
<dbReference type="EC" id="1.4.4.2" evidence="3"/>
<feature type="compositionally biased region" description="Polar residues" evidence="8">
    <location>
        <begin position="69"/>
        <end position="78"/>
    </location>
</feature>
<proteinExistence type="inferred from homology"/>